<comment type="caution">
    <text evidence="7">The sequence shown here is derived from an EMBL/GenBank/DDBJ whole genome shotgun (WGS) entry which is preliminary data.</text>
</comment>
<dbReference type="Gene3D" id="2.30.22.10">
    <property type="entry name" value="Head domain of nucleotide exchange factor GrpE"/>
    <property type="match status" value="1"/>
</dbReference>
<evidence type="ECO:0000256" key="1">
    <source>
        <dbReference type="ARBA" id="ARBA00009054"/>
    </source>
</evidence>
<dbReference type="Proteomes" id="UP001526446">
    <property type="component" value="Unassembled WGS sequence"/>
</dbReference>
<evidence type="ECO:0000256" key="2">
    <source>
        <dbReference type="ARBA" id="ARBA00023016"/>
    </source>
</evidence>
<dbReference type="RefSeq" id="WP_166121801.1">
    <property type="nucleotide sequence ID" value="NZ_JAPIUX010000006.1"/>
</dbReference>
<evidence type="ECO:0000313" key="7">
    <source>
        <dbReference type="EMBL" id="MCX2561306.1"/>
    </source>
</evidence>
<dbReference type="PANTHER" id="PTHR21237:SF23">
    <property type="entry name" value="GRPE PROTEIN HOMOLOG, MITOCHONDRIAL"/>
    <property type="match status" value="1"/>
</dbReference>
<accession>A0ABT3Q7P9</accession>
<sequence length="199" mass="21545">MTQDTDPTKVGTQAAPAESDHAAQHQDAAAAGADQAAGLSPAEQRIAELEQEAAELKEKWLRSEAENQNLRTRAKREVDDARQYAVQKFARDVVEAAENLRRALSSLPAAREGEDTVLTKIREGIESTERSFISILERNGIQCDDPSGKAFDANQHQAMAEQPSGEHAPGTVIQAWTPTWTLHGRLLKPAMVVVAKAGG</sequence>
<keyword evidence="3 4" id="KW-0143">Chaperone</keyword>
<proteinExistence type="inferred from homology"/>
<keyword evidence="4" id="KW-0963">Cytoplasm</keyword>
<comment type="subcellular location">
    <subcellularLocation>
        <location evidence="4">Cytoplasm</location>
    </subcellularLocation>
</comment>
<feature type="compositionally biased region" description="Low complexity" evidence="6">
    <location>
        <begin position="25"/>
        <end position="44"/>
    </location>
</feature>
<dbReference type="HAMAP" id="MF_01151">
    <property type="entry name" value="GrpE"/>
    <property type="match status" value="1"/>
</dbReference>
<dbReference type="SUPFAM" id="SSF51064">
    <property type="entry name" value="Head domain of nucleotide exchange factor GrpE"/>
    <property type="match status" value="1"/>
</dbReference>
<evidence type="ECO:0000256" key="3">
    <source>
        <dbReference type="ARBA" id="ARBA00023186"/>
    </source>
</evidence>
<keyword evidence="8" id="KW-1185">Reference proteome</keyword>
<name>A0ABT3Q7P9_9PROT</name>
<dbReference type="PANTHER" id="PTHR21237">
    <property type="entry name" value="GRPE PROTEIN"/>
    <property type="match status" value="1"/>
</dbReference>
<dbReference type="CDD" id="cd00446">
    <property type="entry name" value="GrpE"/>
    <property type="match status" value="1"/>
</dbReference>
<evidence type="ECO:0000256" key="4">
    <source>
        <dbReference type="HAMAP-Rule" id="MF_01151"/>
    </source>
</evidence>
<gene>
    <name evidence="4" type="primary">grpE</name>
    <name evidence="7" type="ORF">OQ252_07855</name>
</gene>
<comment type="similarity">
    <text evidence="1 4 5">Belongs to the GrpE family.</text>
</comment>
<dbReference type="InterPro" id="IPR013805">
    <property type="entry name" value="GrpE_CC"/>
</dbReference>
<organism evidence="7 8">
    <name type="scientific">Acetobacter farinalis</name>
    <dbReference type="NCBI Taxonomy" id="1260984"/>
    <lineage>
        <taxon>Bacteria</taxon>
        <taxon>Pseudomonadati</taxon>
        <taxon>Pseudomonadota</taxon>
        <taxon>Alphaproteobacteria</taxon>
        <taxon>Acetobacterales</taxon>
        <taxon>Acetobacteraceae</taxon>
        <taxon>Acetobacter</taxon>
    </lineage>
</organism>
<evidence type="ECO:0000256" key="6">
    <source>
        <dbReference type="SAM" id="MobiDB-lite"/>
    </source>
</evidence>
<comment type="function">
    <text evidence="4">Participates actively in the response to hyperosmotic and heat shock by preventing the aggregation of stress-denatured proteins, in association with DnaK and GrpE. It is the nucleotide exchange factor for DnaK and may function as a thermosensor. Unfolded proteins bind initially to DnaJ; upon interaction with the DnaJ-bound protein, DnaK hydrolyzes its bound ATP, resulting in the formation of a stable complex. GrpE releases ADP from DnaK; ATP binding to DnaK triggers the release of the substrate protein, thus completing the reaction cycle. Several rounds of ATP-dependent interactions between DnaJ, DnaK and GrpE are required for fully efficient folding.</text>
</comment>
<keyword evidence="2 4" id="KW-0346">Stress response</keyword>
<dbReference type="PRINTS" id="PR00773">
    <property type="entry name" value="GRPEPROTEIN"/>
</dbReference>
<protein>
    <recommendedName>
        <fullName evidence="4">Protein GrpE</fullName>
    </recommendedName>
    <alternativeName>
        <fullName evidence="4">HSP-70 cofactor</fullName>
    </alternativeName>
</protein>
<dbReference type="InterPro" id="IPR009012">
    <property type="entry name" value="GrpE_head"/>
</dbReference>
<evidence type="ECO:0000256" key="5">
    <source>
        <dbReference type="RuleBase" id="RU004478"/>
    </source>
</evidence>
<evidence type="ECO:0000313" key="8">
    <source>
        <dbReference type="Proteomes" id="UP001526446"/>
    </source>
</evidence>
<dbReference type="SUPFAM" id="SSF58014">
    <property type="entry name" value="Coiled-coil domain of nucleotide exchange factor GrpE"/>
    <property type="match status" value="1"/>
</dbReference>
<comment type="subunit">
    <text evidence="4">Homodimer.</text>
</comment>
<reference evidence="7 8" key="1">
    <citation type="submission" date="2022-11" db="EMBL/GenBank/DDBJ databases">
        <title>Genome sequencing of Acetobacter type strain.</title>
        <authorList>
            <person name="Heo J."/>
            <person name="Lee D."/>
            <person name="Han B.-H."/>
            <person name="Hong S.-B."/>
            <person name="Kwon S.-W."/>
        </authorList>
    </citation>
    <scope>NUCLEOTIDE SEQUENCE [LARGE SCALE GENOMIC DNA]</scope>
    <source>
        <strain evidence="7 8">KACC 21251</strain>
    </source>
</reference>
<dbReference type="EMBL" id="JAPIUX010000006">
    <property type="protein sequence ID" value="MCX2561306.1"/>
    <property type="molecule type" value="Genomic_DNA"/>
</dbReference>
<dbReference type="Gene3D" id="3.90.20.20">
    <property type="match status" value="1"/>
</dbReference>
<dbReference type="Pfam" id="PF01025">
    <property type="entry name" value="GrpE"/>
    <property type="match status" value="1"/>
</dbReference>
<feature type="region of interest" description="Disordered" evidence="6">
    <location>
        <begin position="1"/>
        <end position="50"/>
    </location>
</feature>
<dbReference type="InterPro" id="IPR000740">
    <property type="entry name" value="GrpE"/>
</dbReference>